<dbReference type="Proteomes" id="UP000008312">
    <property type="component" value="Unassembled WGS sequence"/>
</dbReference>
<dbReference type="EMBL" id="FN668641">
    <property type="protein sequence ID" value="CBK21224.2"/>
    <property type="molecule type" value="Genomic_DNA"/>
</dbReference>
<reference evidence="1" key="1">
    <citation type="submission" date="2010-02" db="EMBL/GenBank/DDBJ databases">
        <title>Sequencing and annotation of the Blastocystis hominis genome.</title>
        <authorList>
            <person name="Wincker P."/>
        </authorList>
    </citation>
    <scope>NUCLEOTIDE SEQUENCE</scope>
    <source>
        <strain evidence="1">Singapore isolate B</strain>
    </source>
</reference>
<dbReference type="GeneID" id="24922393"/>
<dbReference type="EMBL" id="FN668652">
    <property type="protein sequence ID" value="CBK22891.2"/>
    <property type="molecule type" value="Genomic_DNA"/>
</dbReference>
<name>D8LZI5_BLAHO</name>
<evidence type="ECO:0000313" key="1">
    <source>
        <dbReference type="EMBL" id="CBK21224.2"/>
    </source>
</evidence>
<gene>
    <name evidence="1" type="ORF">GSBLH_T00006268001</name>
    <name evidence="2" type="ORF">GSBLH_T00006523001</name>
</gene>
<dbReference type="RefSeq" id="XP_012895272.1">
    <property type="nucleotide sequence ID" value="XM_013039818.1"/>
</dbReference>
<protein>
    <submittedName>
        <fullName evidence="1">Uncharacterized protein</fullName>
    </submittedName>
</protein>
<dbReference type="OrthoDB" id="642895at2759"/>
<evidence type="ECO:0000313" key="2">
    <source>
        <dbReference type="EMBL" id="CBK22891.2"/>
    </source>
</evidence>
<dbReference type="RefSeq" id="XP_012896939.1">
    <property type="nucleotide sequence ID" value="XM_013041485.1"/>
</dbReference>
<organism evidence="1">
    <name type="scientific">Blastocystis hominis</name>
    <dbReference type="NCBI Taxonomy" id="12968"/>
    <lineage>
        <taxon>Eukaryota</taxon>
        <taxon>Sar</taxon>
        <taxon>Stramenopiles</taxon>
        <taxon>Bigyra</taxon>
        <taxon>Opalozoa</taxon>
        <taxon>Opalinata</taxon>
        <taxon>Blastocystidae</taxon>
        <taxon>Blastocystis</taxon>
    </lineage>
</organism>
<sequence length="142" mass="17266">MELFEQHKQLYERLREAKSTLDPVVEKINKREKLLSTRLELEALRSNPNRYSDRRYSNKYLQKEIQMSKELARLPFVNKECMQAISSYEAQYGEIVMNGKRYMDELKEEEILSPRKVGMWMDCEGRRWRLCKQEYRRECDSV</sequence>
<dbReference type="InParanoid" id="D8LZI5"/>
<proteinExistence type="predicted"/>
<accession>D8LZI5</accession>
<dbReference type="GeneID" id="24922647"/>
<keyword evidence="3" id="KW-1185">Reference proteome</keyword>
<dbReference type="Gene3D" id="1.20.58.1520">
    <property type="match status" value="1"/>
</dbReference>
<evidence type="ECO:0000313" key="3">
    <source>
        <dbReference type="Proteomes" id="UP000008312"/>
    </source>
</evidence>
<dbReference type="AlphaFoldDB" id="D8LZI5"/>